<accession>A0A132PEK5</accession>
<reference evidence="1 2" key="1">
    <citation type="submission" date="2015-07" db="EMBL/GenBank/DDBJ databases">
        <title>A draft genome sequence of Mycobacterium wolinskyi.</title>
        <authorList>
            <person name="de Man T.J."/>
            <person name="Perry K.A."/>
            <person name="Coulliette A.D."/>
            <person name="Jensen B."/>
            <person name="Toney N.C."/>
            <person name="Limbago B.M."/>
            <person name="Noble-Wang J."/>
        </authorList>
    </citation>
    <scope>NUCLEOTIDE SEQUENCE [LARGE SCALE GENOMIC DNA]</scope>
    <source>
        <strain evidence="1 2">CDC_01</strain>
    </source>
</reference>
<comment type="caution">
    <text evidence="1">The sequence shown here is derived from an EMBL/GenBank/DDBJ whole genome shotgun (WGS) entry which is preliminary data.</text>
</comment>
<dbReference type="STRING" id="59750.AWC31_32625"/>
<evidence type="ECO:0008006" key="3">
    <source>
        <dbReference type="Google" id="ProtNLM"/>
    </source>
</evidence>
<name>A0A132PEK5_9MYCO</name>
<dbReference type="SUPFAM" id="SSF54427">
    <property type="entry name" value="NTF2-like"/>
    <property type="match status" value="1"/>
</dbReference>
<evidence type="ECO:0000313" key="1">
    <source>
        <dbReference type="EMBL" id="KWX20760.1"/>
    </source>
</evidence>
<dbReference type="Proteomes" id="UP000070612">
    <property type="component" value="Unassembled WGS sequence"/>
</dbReference>
<evidence type="ECO:0000313" key="2">
    <source>
        <dbReference type="Proteomes" id="UP000070612"/>
    </source>
</evidence>
<dbReference type="PATRIC" id="fig|59750.3.peg.3543"/>
<dbReference type="EMBL" id="LGTW01000024">
    <property type="protein sequence ID" value="KWX20760.1"/>
    <property type="molecule type" value="Genomic_DNA"/>
</dbReference>
<protein>
    <recommendedName>
        <fullName evidence="3">DUF4878 domain-containing protein</fullName>
    </recommendedName>
</protein>
<keyword evidence="2" id="KW-1185">Reference proteome</keyword>
<dbReference type="InterPro" id="IPR032710">
    <property type="entry name" value="NTF2-like_dom_sf"/>
</dbReference>
<organism evidence="1 2">
    <name type="scientific">Mycolicibacterium wolinskyi</name>
    <dbReference type="NCBI Taxonomy" id="59750"/>
    <lineage>
        <taxon>Bacteria</taxon>
        <taxon>Bacillati</taxon>
        <taxon>Actinomycetota</taxon>
        <taxon>Actinomycetes</taxon>
        <taxon>Mycobacteriales</taxon>
        <taxon>Mycobacteriaceae</taxon>
        <taxon>Mycolicibacterium</taxon>
    </lineage>
</organism>
<dbReference type="AlphaFoldDB" id="A0A132PEK5"/>
<proteinExistence type="predicted"/>
<gene>
    <name evidence="1" type="ORF">AFM11_28345</name>
</gene>
<dbReference type="Gene3D" id="3.10.450.50">
    <property type="match status" value="1"/>
</dbReference>
<sequence length="122" mass="13352">MVVAMLVAGVGGFLGFRHHQSEQRLAQIRAAVNEFAEASDTADTEKMATLMCRAEAAEFTEGFEGDLDNDGPIEPASRRPVNIESITVTGDEATVEVTRPPAPTKTFKLKREDESWKLCNPE</sequence>